<dbReference type="InParanoid" id="C5DEB0"/>
<dbReference type="PANTHER" id="PTHR36436">
    <property type="entry name" value="SLL5081 PROTEIN"/>
    <property type="match status" value="1"/>
</dbReference>
<dbReference type="RefSeq" id="XP_002552559.1">
    <property type="nucleotide sequence ID" value="XM_002552513.1"/>
</dbReference>
<dbReference type="Gene3D" id="2.30.320.10">
    <property type="entry name" value="YwqG-like"/>
    <property type="match status" value="1"/>
</dbReference>
<accession>C5DEB0</accession>
<dbReference type="AlphaFoldDB" id="C5DEB0"/>
<protein>
    <submittedName>
        <fullName evidence="1">KLTH0C07722p</fullName>
    </submittedName>
</protein>
<sequence length="267" mass="30929">MIATLGPNMKENFELPEYFEKHRAVLKDTIKECVDIHAEKASTGTLDSKFGGCPYFPKGMAYPLNQEGNPLKLLAQINFEQVPRLNNYPEKGILQFFLDPCDELYGCSFDENTEQKNFRIIYHEEIETDESKLLSDFSFVKVEEEMFPIESEAKLIFTKGTQIMPAGDFRFDSLIGADDKYEHYAELERYYELYGSLSHKIGGYPGFTQFDPREHYHKDRTELLLQVDSDDAIDIIWGDCGVANFFISEEDLKNKDFSKVLYNWDCS</sequence>
<dbReference type="Pfam" id="PF09234">
    <property type="entry name" value="DUF1963"/>
    <property type="match status" value="1"/>
</dbReference>
<keyword evidence="2" id="KW-1185">Reference proteome</keyword>
<dbReference type="GeneID" id="8291431"/>
<dbReference type="KEGG" id="lth:KLTH0C07722g"/>
<reference evidence="1 2" key="1">
    <citation type="journal article" date="2009" name="Genome Res.">
        <title>Comparative genomics of protoploid Saccharomycetaceae.</title>
        <authorList>
            <consortium name="The Genolevures Consortium"/>
            <person name="Souciet J.-L."/>
            <person name="Dujon B."/>
            <person name="Gaillardin C."/>
            <person name="Johnston M."/>
            <person name="Baret P.V."/>
            <person name="Cliften P."/>
            <person name="Sherman D.J."/>
            <person name="Weissenbach J."/>
            <person name="Westhof E."/>
            <person name="Wincker P."/>
            <person name="Jubin C."/>
            <person name="Poulain J."/>
            <person name="Barbe V."/>
            <person name="Segurens B."/>
            <person name="Artiguenave F."/>
            <person name="Anthouard V."/>
            <person name="Vacherie B."/>
            <person name="Val M.-E."/>
            <person name="Fulton R.S."/>
            <person name="Minx P."/>
            <person name="Wilson R."/>
            <person name="Durrens P."/>
            <person name="Jean G."/>
            <person name="Marck C."/>
            <person name="Martin T."/>
            <person name="Nikolski M."/>
            <person name="Rolland T."/>
            <person name="Seret M.-L."/>
            <person name="Casaregola S."/>
            <person name="Despons L."/>
            <person name="Fairhead C."/>
            <person name="Fischer G."/>
            <person name="Lafontaine I."/>
            <person name="Leh V."/>
            <person name="Lemaire M."/>
            <person name="de Montigny J."/>
            <person name="Neuveglise C."/>
            <person name="Thierry A."/>
            <person name="Blanc-Lenfle I."/>
            <person name="Bleykasten C."/>
            <person name="Diffels J."/>
            <person name="Fritsch E."/>
            <person name="Frangeul L."/>
            <person name="Goeffon A."/>
            <person name="Jauniaux N."/>
            <person name="Kachouri-Lafond R."/>
            <person name="Payen C."/>
            <person name="Potier S."/>
            <person name="Pribylova L."/>
            <person name="Ozanne C."/>
            <person name="Richard G.-F."/>
            <person name="Sacerdot C."/>
            <person name="Straub M.-L."/>
            <person name="Talla E."/>
        </authorList>
    </citation>
    <scope>NUCLEOTIDE SEQUENCE [LARGE SCALE GENOMIC DNA]</scope>
    <source>
        <strain evidence="2">ATCC 56472 / CBS 6340 / NRRL Y-8284</strain>
    </source>
</reference>
<name>C5DEB0_LACTC</name>
<dbReference type="Proteomes" id="UP000002036">
    <property type="component" value="Chromosome C"/>
</dbReference>
<dbReference type="InterPro" id="IPR035948">
    <property type="entry name" value="YwqG-like_sf"/>
</dbReference>
<dbReference type="SUPFAM" id="SSF103032">
    <property type="entry name" value="Hypothetical protein YwqG"/>
    <property type="match status" value="1"/>
</dbReference>
<dbReference type="InterPro" id="IPR015315">
    <property type="entry name" value="DUF1963"/>
</dbReference>
<dbReference type="eggNOG" id="ENOG502S4KN">
    <property type="taxonomic scope" value="Eukaryota"/>
</dbReference>
<dbReference type="PANTHER" id="PTHR36436:SF6">
    <property type="entry name" value="SLL5081 PROTEIN"/>
    <property type="match status" value="1"/>
</dbReference>
<gene>
    <name evidence="1" type="ordered locus">KLTH0C07722g</name>
</gene>
<evidence type="ECO:0000313" key="2">
    <source>
        <dbReference type="Proteomes" id="UP000002036"/>
    </source>
</evidence>
<dbReference type="OrthoDB" id="4030310at2759"/>
<proteinExistence type="predicted"/>
<organism evidence="1 2">
    <name type="scientific">Lachancea thermotolerans (strain ATCC 56472 / CBS 6340 / NRRL Y-8284)</name>
    <name type="common">Yeast</name>
    <name type="synonym">Kluyveromyces thermotolerans</name>
    <dbReference type="NCBI Taxonomy" id="559295"/>
    <lineage>
        <taxon>Eukaryota</taxon>
        <taxon>Fungi</taxon>
        <taxon>Dikarya</taxon>
        <taxon>Ascomycota</taxon>
        <taxon>Saccharomycotina</taxon>
        <taxon>Saccharomycetes</taxon>
        <taxon>Saccharomycetales</taxon>
        <taxon>Saccharomycetaceae</taxon>
        <taxon>Lachancea</taxon>
    </lineage>
</organism>
<dbReference type="EMBL" id="CU928167">
    <property type="protein sequence ID" value="CAR22121.1"/>
    <property type="molecule type" value="Genomic_DNA"/>
</dbReference>
<dbReference type="OMA" id="GMLQFFI"/>
<evidence type="ECO:0000313" key="1">
    <source>
        <dbReference type="EMBL" id="CAR22121.1"/>
    </source>
</evidence>
<dbReference type="HOGENOM" id="CLU_056726_0_0_1"/>